<dbReference type="STRING" id="272560.BPSL0141"/>
<dbReference type="AlphaFoldDB" id="Q63YP6"/>
<dbReference type="Pfam" id="PF13560">
    <property type="entry name" value="HTH_31"/>
    <property type="match status" value="1"/>
</dbReference>
<protein>
    <submittedName>
        <fullName evidence="2">Phage DNA-binding protein</fullName>
    </submittedName>
</protein>
<name>Q63YP6_BURPS</name>
<dbReference type="GO" id="GO:0003677">
    <property type="term" value="F:DNA binding"/>
    <property type="evidence" value="ECO:0007669"/>
    <property type="project" value="UniProtKB-KW"/>
</dbReference>
<dbReference type="SMART" id="SM00530">
    <property type="entry name" value="HTH_XRE"/>
    <property type="match status" value="1"/>
</dbReference>
<proteinExistence type="predicted"/>
<keyword evidence="2" id="KW-0238">DNA-binding</keyword>
<sequence>MIHTDWCVCNTKSNQMVSIGDRLREERKRTSLSQRAFAERGGVTEKTQVLYEKGERVPDAAYLEQVAAAGIDVLYVLTGQRNASELSADEEVLLAGYRSLDAKGRAGVLGLIGGMTQQVPAASKATKTKAVHQNFEGAKIGNHVVGDVTAPFTINMGGAGRKKKRES</sequence>
<dbReference type="eggNOG" id="COG1396">
    <property type="taxonomic scope" value="Bacteria"/>
</dbReference>
<dbReference type="SUPFAM" id="SSF47413">
    <property type="entry name" value="lambda repressor-like DNA-binding domains"/>
    <property type="match status" value="1"/>
</dbReference>
<accession>Q63YP6</accession>
<dbReference type="CDD" id="cd00093">
    <property type="entry name" value="HTH_XRE"/>
    <property type="match status" value="1"/>
</dbReference>
<dbReference type="PROSITE" id="PS50943">
    <property type="entry name" value="HTH_CROC1"/>
    <property type="match status" value="1"/>
</dbReference>
<evidence type="ECO:0000259" key="1">
    <source>
        <dbReference type="PROSITE" id="PS50943"/>
    </source>
</evidence>
<gene>
    <name evidence="2" type="ordered locus">BPSL0141</name>
</gene>
<feature type="domain" description="HTH cro/C1-type" evidence="1">
    <location>
        <begin position="23"/>
        <end position="76"/>
    </location>
</feature>
<dbReference type="InterPro" id="IPR001387">
    <property type="entry name" value="Cro/C1-type_HTH"/>
</dbReference>
<dbReference type="KEGG" id="bps:BPSL0141"/>
<dbReference type="Gene3D" id="1.10.260.40">
    <property type="entry name" value="lambda repressor-like DNA-binding domains"/>
    <property type="match status" value="1"/>
</dbReference>
<dbReference type="InterPro" id="IPR010982">
    <property type="entry name" value="Lambda_DNA-bd_dom_sf"/>
</dbReference>
<dbReference type="EMBL" id="BX571965">
    <property type="protein sequence ID" value="CAH34128.1"/>
    <property type="molecule type" value="Genomic_DNA"/>
</dbReference>
<evidence type="ECO:0000313" key="2">
    <source>
        <dbReference type="EMBL" id="CAH34128.1"/>
    </source>
</evidence>
<keyword evidence="3" id="KW-1185">Reference proteome</keyword>
<dbReference type="Proteomes" id="UP000000605">
    <property type="component" value="Chromosome 1"/>
</dbReference>
<reference evidence="2 3" key="1">
    <citation type="journal article" date="2004" name="Proc. Natl. Acad. Sci. U.S.A.">
        <title>Genomic plasticity of the causative agent of melioidosis, Burkholderia pseudomallei.</title>
        <authorList>
            <person name="Holden M.T.G."/>
            <person name="Titball R.W."/>
            <person name="Peacock S.J."/>
            <person name="Cerdeno-Tarraga A.M."/>
            <person name="Atkins T."/>
            <person name="Crossman L.C."/>
            <person name="Pitt T."/>
            <person name="Churcher C."/>
            <person name="Mungall K."/>
            <person name="Bentley S.D."/>
            <person name="Sebaihia M."/>
            <person name="Thomson N.R."/>
            <person name="Bason N."/>
            <person name="Beacham I.R."/>
            <person name="Brooks K."/>
            <person name="Brown K.A."/>
            <person name="Brown N.F."/>
            <person name="Challis G.L."/>
            <person name="Cherevach I."/>
            <person name="Chillingworth T."/>
            <person name="Cronin A."/>
            <person name="Crosset B."/>
            <person name="Davis P."/>
            <person name="DeShazer D."/>
            <person name="Feltwell T."/>
            <person name="Fraser A."/>
            <person name="Hance Z."/>
            <person name="Hauser H."/>
            <person name="Holroyd S."/>
            <person name="Jagels K."/>
            <person name="Keith K.E."/>
            <person name="Maddison M."/>
            <person name="Moule S."/>
            <person name="Price C."/>
            <person name="Quail M.A."/>
            <person name="Rabbinowitsch E."/>
            <person name="Rutherford K."/>
            <person name="Sanders M."/>
            <person name="Simmonds M."/>
            <person name="Songsivilai S."/>
            <person name="Stevens K."/>
            <person name="Tumapa S."/>
            <person name="Vesaratchavest M."/>
            <person name="Whitehead S."/>
            <person name="Yeats C."/>
            <person name="Barrell B.G."/>
            <person name="Oyston P.C.F."/>
            <person name="Parkhill J."/>
        </authorList>
    </citation>
    <scope>NUCLEOTIDE SEQUENCE [LARGE SCALE GENOMIC DNA]</scope>
    <source>
        <strain evidence="2 3">K96243</strain>
    </source>
</reference>
<evidence type="ECO:0000313" key="3">
    <source>
        <dbReference type="Proteomes" id="UP000000605"/>
    </source>
</evidence>
<organism evidence="2 3">
    <name type="scientific">Burkholderia pseudomallei (strain K96243)</name>
    <dbReference type="NCBI Taxonomy" id="272560"/>
    <lineage>
        <taxon>Bacteria</taxon>
        <taxon>Pseudomonadati</taxon>
        <taxon>Pseudomonadota</taxon>
        <taxon>Betaproteobacteria</taxon>
        <taxon>Burkholderiales</taxon>
        <taxon>Burkholderiaceae</taxon>
        <taxon>Burkholderia</taxon>
        <taxon>pseudomallei group</taxon>
    </lineage>
</organism>